<reference evidence="1 2" key="1">
    <citation type="submission" date="2016-09" db="EMBL/GenBank/DDBJ databases">
        <title>Rhizobium sp. nov., a novel species isolated from the rice rhizosphere.</title>
        <authorList>
            <person name="Zhao J."/>
            <person name="Zhang X."/>
        </authorList>
    </citation>
    <scope>NUCLEOTIDE SEQUENCE [LARGE SCALE GENOMIC DNA]</scope>
    <source>
        <strain evidence="1 2">MH17</strain>
    </source>
</reference>
<evidence type="ECO:0000313" key="1">
    <source>
        <dbReference type="EMBL" id="OLP54985.1"/>
    </source>
</evidence>
<dbReference type="EMBL" id="MKIO01000031">
    <property type="protein sequence ID" value="OLP54985.1"/>
    <property type="molecule type" value="Genomic_DNA"/>
</dbReference>
<name>A0A1Q9AIF9_9HYPH</name>
<dbReference type="AlphaFoldDB" id="A0A1Q9AIF9"/>
<dbReference type="STRING" id="1672749.BJF92_13755"/>
<accession>A0A1Q9AIF9</accession>
<comment type="caution">
    <text evidence="1">The sequence shown here is derived from an EMBL/GenBank/DDBJ whole genome shotgun (WGS) entry which is preliminary data.</text>
</comment>
<proteinExistence type="predicted"/>
<dbReference type="OrthoDB" id="5876753at2"/>
<dbReference type="Proteomes" id="UP000186143">
    <property type="component" value="Unassembled WGS sequence"/>
</dbReference>
<evidence type="ECO:0000313" key="2">
    <source>
        <dbReference type="Proteomes" id="UP000186143"/>
    </source>
</evidence>
<evidence type="ECO:0008006" key="3">
    <source>
        <dbReference type="Google" id="ProtNLM"/>
    </source>
</evidence>
<gene>
    <name evidence="1" type="ORF">BJF92_13755</name>
</gene>
<protein>
    <recommendedName>
        <fullName evidence="3">PD-(D/E)XK nuclease superfamily protein</fullName>
    </recommendedName>
</protein>
<organism evidence="1 2">
    <name type="scientific">Xaviernesmea rhizosphaerae</name>
    <dbReference type="NCBI Taxonomy" id="1672749"/>
    <lineage>
        <taxon>Bacteria</taxon>
        <taxon>Pseudomonadati</taxon>
        <taxon>Pseudomonadota</taxon>
        <taxon>Alphaproteobacteria</taxon>
        <taxon>Hyphomicrobiales</taxon>
        <taxon>Rhizobiaceae</taxon>
        <taxon>Rhizobium/Agrobacterium group</taxon>
        <taxon>Xaviernesmea</taxon>
    </lineage>
</organism>
<sequence length="315" mass="35687">MTYLTFDTITRVDEIVTDVLAMDLLHSSRDFLELVLKVTGEAENATPVAIRRSVAETSLGETDIELVVESDGGKCGILIENKVRSPLMDRQFARYRMRGEAGVRNGQWQWFKVILMSPRSYFDTLAVEHSSHIDANLSYEAVVEFLADRPEFAFKRHVFESAIADFRKGYVKSPDVAMMEFYQNYWAVASSQFPQLRLLKPDVVGKDGSWIYFPPLYGGNSVKLIHKFKGIGCELAVTTKKPEELAESLGPLLQPDMIVRPMKSVAFINVQTPAINHLIDFDSIKSNVVASLHTLERLRKFAMDEQVRKIIMAVF</sequence>